<feature type="domain" description="Calcineurin-like phosphoesterase" evidence="1">
    <location>
        <begin position="22"/>
        <end position="153"/>
    </location>
</feature>
<evidence type="ECO:0000313" key="2">
    <source>
        <dbReference type="EMBL" id="AIF18307.1"/>
    </source>
</evidence>
<dbReference type="PANTHER" id="PTHR39323">
    <property type="entry name" value="BLR1149 PROTEIN"/>
    <property type="match status" value="1"/>
</dbReference>
<organism evidence="2">
    <name type="scientific">uncultured marine thaumarchaeote KM3_82_D05</name>
    <dbReference type="NCBI Taxonomy" id="1456304"/>
    <lineage>
        <taxon>Archaea</taxon>
        <taxon>Nitrososphaerota</taxon>
        <taxon>environmental samples</taxon>
    </lineage>
</organism>
<proteinExistence type="predicted"/>
<dbReference type="GO" id="GO:0016787">
    <property type="term" value="F:hydrolase activity"/>
    <property type="evidence" value="ECO:0007669"/>
    <property type="project" value="InterPro"/>
</dbReference>
<dbReference type="SUPFAM" id="SSF56300">
    <property type="entry name" value="Metallo-dependent phosphatases"/>
    <property type="match status" value="1"/>
</dbReference>
<dbReference type="EMBL" id="KF901107">
    <property type="protein sequence ID" value="AIF18307.1"/>
    <property type="molecule type" value="Genomic_DNA"/>
</dbReference>
<dbReference type="Pfam" id="PF00149">
    <property type="entry name" value="Metallophos"/>
    <property type="match status" value="1"/>
</dbReference>
<evidence type="ECO:0000259" key="1">
    <source>
        <dbReference type="Pfam" id="PF00149"/>
    </source>
</evidence>
<protein>
    <submittedName>
        <fullName evidence="2">Metallophosphoesterase</fullName>
    </submittedName>
</protein>
<dbReference type="PANTHER" id="PTHR39323:SF1">
    <property type="entry name" value="BLR1149 PROTEIN"/>
    <property type="match status" value="1"/>
</dbReference>
<dbReference type="PIRSF" id="PIRSF000887">
    <property type="entry name" value="Pesterase_MJ0037"/>
    <property type="match status" value="1"/>
</dbReference>
<reference evidence="2" key="1">
    <citation type="journal article" date="2014" name="Genome Biol. Evol.">
        <title>Pangenome evidence for extensive interdomain horizontal transfer affecting lineage core and shell genes in uncultured planktonic thaumarchaeota and euryarchaeota.</title>
        <authorList>
            <person name="Deschamps P."/>
            <person name="Zivanovic Y."/>
            <person name="Moreira D."/>
            <person name="Rodriguez-Valera F."/>
            <person name="Lopez-Garcia P."/>
        </authorList>
    </citation>
    <scope>NUCLEOTIDE SEQUENCE</scope>
</reference>
<dbReference type="InterPro" id="IPR004843">
    <property type="entry name" value="Calcineurin-like_PHP"/>
</dbReference>
<sequence length="248" mass="27850">MVQTKIIPRYPALMIEGTEKSLVITDLHLGFESNLSLNNVFLGKNKTVAEITKEIEKIIKKTKPDSLVLLGDIKSGIKSITKTEWETVPIFFESITKLIDTILVPGNHDANIEKLIPNGITLASSKGIIIDDILLTHGHTLPPENFSQVNTIVMGHIHPVFFQKESLINGERVWVSIKCKKQKIFHSKSGELEVIILPSFNRYFYTTQKKFYKKSISPIIEKMDVIQAKIVTLDGTIIGNEQLLSSVI</sequence>
<dbReference type="InterPro" id="IPR029052">
    <property type="entry name" value="Metallo-depent_PP-like"/>
</dbReference>
<accession>A0A075HV59</accession>
<dbReference type="AlphaFoldDB" id="A0A075HV59"/>
<dbReference type="Gene3D" id="3.60.21.10">
    <property type="match status" value="1"/>
</dbReference>
<name>A0A075HV59_9ARCH</name>
<dbReference type="InterPro" id="IPR024173">
    <property type="entry name" value="Pesterase_MJ0037-like"/>
</dbReference>